<gene>
    <name evidence="1" type="ORF">DHW29_17580</name>
</gene>
<comment type="caution">
    <text evidence="1">The sequence shown here is derived from an EMBL/GenBank/DDBJ whole genome shotgun (WGS) entry which is preliminary data.</text>
</comment>
<accession>A0A3D2STF5</accession>
<dbReference type="RefSeq" id="WP_049173727.1">
    <property type="nucleotide sequence ID" value="NZ_BKFK01000002.1"/>
</dbReference>
<sequence>MNELTKMLTKHQIEQASIEELKHELSRTLKVTSQYLVYMSMIWSQLNKMGVDLSGLKSGLFEYVPLIATNKLNPDLVIEFAGNKTLLAALANVPIEQQNWIAETKQVAFVDLGEKNEKIERVLDLTKAKPREIYQVFGGENGFRNPDQQYLYLKAKSKVPKIPKTKERKTLRSVEFDLNNEYMLVGKDSRVKVDTILKALGDLYEIDMYEIMSKYSDRIAKK</sequence>
<proteinExistence type="predicted"/>
<organism evidence="1 2">
    <name type="scientific">Acinetobacter ursingii</name>
    <dbReference type="NCBI Taxonomy" id="108980"/>
    <lineage>
        <taxon>Bacteria</taxon>
        <taxon>Pseudomonadati</taxon>
        <taxon>Pseudomonadota</taxon>
        <taxon>Gammaproteobacteria</taxon>
        <taxon>Moraxellales</taxon>
        <taxon>Moraxellaceae</taxon>
        <taxon>Acinetobacter</taxon>
    </lineage>
</organism>
<name>A0A3D2STF5_9GAMM</name>
<protein>
    <submittedName>
        <fullName evidence="1">Uncharacterized protein</fullName>
    </submittedName>
</protein>
<dbReference type="EMBL" id="DPVE01000326">
    <property type="protein sequence ID" value="HCK31785.1"/>
    <property type="molecule type" value="Genomic_DNA"/>
</dbReference>
<reference evidence="1 2" key="1">
    <citation type="journal article" date="2018" name="Nat. Biotechnol.">
        <title>A standardized bacterial taxonomy based on genome phylogeny substantially revises the tree of life.</title>
        <authorList>
            <person name="Parks D.H."/>
            <person name="Chuvochina M."/>
            <person name="Waite D.W."/>
            <person name="Rinke C."/>
            <person name="Skarshewski A."/>
            <person name="Chaumeil P.A."/>
            <person name="Hugenholtz P."/>
        </authorList>
    </citation>
    <scope>NUCLEOTIDE SEQUENCE [LARGE SCALE GENOMIC DNA]</scope>
    <source>
        <strain evidence="1">UBA9669</strain>
    </source>
</reference>
<dbReference type="Proteomes" id="UP000263596">
    <property type="component" value="Unassembled WGS sequence"/>
</dbReference>
<dbReference type="AlphaFoldDB" id="A0A3D2STF5"/>
<evidence type="ECO:0000313" key="2">
    <source>
        <dbReference type="Proteomes" id="UP000263596"/>
    </source>
</evidence>
<evidence type="ECO:0000313" key="1">
    <source>
        <dbReference type="EMBL" id="HCK31785.1"/>
    </source>
</evidence>